<dbReference type="Pfam" id="PF00392">
    <property type="entry name" value="GntR"/>
    <property type="match status" value="1"/>
</dbReference>
<dbReference type="Gene3D" id="1.10.10.10">
    <property type="entry name" value="Winged helix-like DNA-binding domain superfamily/Winged helix DNA-binding domain"/>
    <property type="match status" value="1"/>
</dbReference>
<evidence type="ECO:0000259" key="4">
    <source>
        <dbReference type="PROSITE" id="PS50949"/>
    </source>
</evidence>
<dbReference type="PANTHER" id="PTHR43537">
    <property type="entry name" value="TRANSCRIPTIONAL REGULATOR, GNTR FAMILY"/>
    <property type="match status" value="1"/>
</dbReference>
<organism evidence="5 6">
    <name type="scientific">Jiangella asiatica</name>
    <dbReference type="NCBI Taxonomy" id="2530372"/>
    <lineage>
        <taxon>Bacteria</taxon>
        <taxon>Bacillati</taxon>
        <taxon>Actinomycetota</taxon>
        <taxon>Actinomycetes</taxon>
        <taxon>Jiangellales</taxon>
        <taxon>Jiangellaceae</taxon>
        <taxon>Jiangella</taxon>
    </lineage>
</organism>
<dbReference type="CDD" id="cd07377">
    <property type="entry name" value="WHTH_GntR"/>
    <property type="match status" value="1"/>
</dbReference>
<dbReference type="PROSITE" id="PS50949">
    <property type="entry name" value="HTH_GNTR"/>
    <property type="match status" value="1"/>
</dbReference>
<dbReference type="InterPro" id="IPR000524">
    <property type="entry name" value="Tscrpt_reg_HTH_GntR"/>
</dbReference>
<dbReference type="InterPro" id="IPR036390">
    <property type="entry name" value="WH_DNA-bd_sf"/>
</dbReference>
<evidence type="ECO:0000256" key="3">
    <source>
        <dbReference type="ARBA" id="ARBA00023163"/>
    </source>
</evidence>
<keyword evidence="3" id="KW-0804">Transcription</keyword>
<evidence type="ECO:0000256" key="2">
    <source>
        <dbReference type="ARBA" id="ARBA00023125"/>
    </source>
</evidence>
<dbReference type="InterPro" id="IPR036388">
    <property type="entry name" value="WH-like_DNA-bd_sf"/>
</dbReference>
<dbReference type="OrthoDB" id="8664638at2"/>
<comment type="caution">
    <text evidence="5">The sequence shown here is derived from an EMBL/GenBank/DDBJ whole genome shotgun (WGS) entry which is preliminary data.</text>
</comment>
<reference evidence="5 6" key="1">
    <citation type="submission" date="2019-03" db="EMBL/GenBank/DDBJ databases">
        <title>Draft genome sequences of novel Actinobacteria.</title>
        <authorList>
            <person name="Sahin N."/>
            <person name="Ay H."/>
            <person name="Saygin H."/>
        </authorList>
    </citation>
    <scope>NUCLEOTIDE SEQUENCE [LARGE SCALE GENOMIC DNA]</scope>
    <source>
        <strain evidence="5 6">5K138</strain>
    </source>
</reference>
<dbReference type="GO" id="GO:0003677">
    <property type="term" value="F:DNA binding"/>
    <property type="evidence" value="ECO:0007669"/>
    <property type="project" value="UniProtKB-KW"/>
</dbReference>
<dbReference type="SUPFAM" id="SSF46785">
    <property type="entry name" value="Winged helix' DNA-binding domain"/>
    <property type="match status" value="1"/>
</dbReference>
<dbReference type="InParanoid" id="A0A4R5DNF7"/>
<proteinExistence type="predicted"/>
<evidence type="ECO:0000313" key="5">
    <source>
        <dbReference type="EMBL" id="TDE15862.1"/>
    </source>
</evidence>
<name>A0A4R5DNF7_9ACTN</name>
<dbReference type="Proteomes" id="UP000294739">
    <property type="component" value="Unassembled WGS sequence"/>
</dbReference>
<dbReference type="InterPro" id="IPR008920">
    <property type="entry name" value="TF_FadR/GntR_C"/>
</dbReference>
<dbReference type="InterPro" id="IPR011711">
    <property type="entry name" value="GntR_C"/>
</dbReference>
<dbReference type="SMART" id="SM00895">
    <property type="entry name" value="FCD"/>
    <property type="match status" value="1"/>
</dbReference>
<feature type="domain" description="HTH gntR-type" evidence="4">
    <location>
        <begin position="28"/>
        <end position="95"/>
    </location>
</feature>
<dbReference type="EMBL" id="SMKZ01000001">
    <property type="protein sequence ID" value="TDE15862.1"/>
    <property type="molecule type" value="Genomic_DNA"/>
</dbReference>
<dbReference type="SMART" id="SM00345">
    <property type="entry name" value="HTH_GNTR"/>
    <property type="match status" value="1"/>
</dbReference>
<evidence type="ECO:0000256" key="1">
    <source>
        <dbReference type="ARBA" id="ARBA00023015"/>
    </source>
</evidence>
<dbReference type="Pfam" id="PF07729">
    <property type="entry name" value="FCD"/>
    <property type="match status" value="1"/>
</dbReference>
<dbReference type="GO" id="GO:0003700">
    <property type="term" value="F:DNA-binding transcription factor activity"/>
    <property type="evidence" value="ECO:0007669"/>
    <property type="project" value="InterPro"/>
</dbReference>
<accession>A0A4R5DNF7</accession>
<dbReference type="PRINTS" id="PR00035">
    <property type="entry name" value="HTHGNTR"/>
</dbReference>
<keyword evidence="2" id="KW-0238">DNA-binding</keyword>
<protein>
    <submittedName>
        <fullName evidence="5">GntR family transcriptional regulator</fullName>
    </submittedName>
</protein>
<sequence length="235" mass="26281">MTTPDSLDARAGATRQLARGDVPVLQRASLREQVRQALEEFIVFGRLAPGEHLAEESLAELLGVSRQPVREALQSLSAAGFVDLRAGRGAFVHEPTAREAREVFHVRALLESDSCRLAAQNIDDDGARRLEVIYAEGHEASQRHDDPRRLIELNRTFHRTMTEIGGNRVSIALVADLERRAGWYLATIITNRAPSSWAEHREILDAVVARDADRARDLMLNHIDHSRDLLEFTGQ</sequence>
<dbReference type="Gene3D" id="1.20.120.530">
    <property type="entry name" value="GntR ligand-binding domain-like"/>
    <property type="match status" value="1"/>
</dbReference>
<dbReference type="SUPFAM" id="SSF48008">
    <property type="entry name" value="GntR ligand-binding domain-like"/>
    <property type="match status" value="1"/>
</dbReference>
<evidence type="ECO:0000313" key="6">
    <source>
        <dbReference type="Proteomes" id="UP000294739"/>
    </source>
</evidence>
<dbReference type="AlphaFoldDB" id="A0A4R5DNF7"/>
<keyword evidence="6" id="KW-1185">Reference proteome</keyword>
<keyword evidence="1" id="KW-0805">Transcription regulation</keyword>
<dbReference type="PANTHER" id="PTHR43537:SF45">
    <property type="entry name" value="GNTR FAMILY REGULATORY PROTEIN"/>
    <property type="match status" value="1"/>
</dbReference>
<gene>
    <name evidence="5" type="ORF">E1269_00765</name>
</gene>
<dbReference type="RefSeq" id="WP_131889983.1">
    <property type="nucleotide sequence ID" value="NZ_SMKZ01000001.1"/>
</dbReference>